<dbReference type="EMBL" id="JBHRTK010000036">
    <property type="protein sequence ID" value="MFC3209423.1"/>
    <property type="molecule type" value="Genomic_DNA"/>
</dbReference>
<evidence type="ECO:0000259" key="3">
    <source>
        <dbReference type="PROSITE" id="PS51464"/>
    </source>
</evidence>
<name>A0ABV7KJV8_9HYPH</name>
<sequence length="336" mass="34413">MRREIEEIPEAVARLLDRSTAALGEAGRGIRERDPRFVVTVARGSSDHAATFMKYAVELTAGLAVASVGPSVASIYGTDLKLGGAACLAISQSGKSPDIVALTETARAGGALTIALTNTASSPLAQASDYAIDIQAGPERSVAATKSFVNSAVAGLALMAHCTGDAALLQALANLPGQLEKAIHCDWSPFAETLPEAPSLFVLGRGPSQAIANEAALKFKEVCRLHAEAYSAAEVIHGPMALVGPGFPVLALAARDAAEASVVAAADGLAAKGASAFVTADAAGKAQALPFVATGHPLTDPLPLIVSFYAFVEAYARSRGLDPDTPPFLNKVTETR</sequence>
<dbReference type="SUPFAM" id="SSF53697">
    <property type="entry name" value="SIS domain"/>
    <property type="match status" value="1"/>
</dbReference>
<protein>
    <submittedName>
        <fullName evidence="4">SIS domain-containing protein</fullName>
        <ecNumber evidence="4">3.5.-.-</ecNumber>
    </submittedName>
</protein>
<gene>
    <name evidence="4" type="ORF">ACFOHJ_24665</name>
</gene>
<organism evidence="4 5">
    <name type="scientific">Aquamicrobium soli</name>
    <dbReference type="NCBI Taxonomy" id="1811518"/>
    <lineage>
        <taxon>Bacteria</taxon>
        <taxon>Pseudomonadati</taxon>
        <taxon>Pseudomonadota</taxon>
        <taxon>Alphaproteobacteria</taxon>
        <taxon>Hyphomicrobiales</taxon>
        <taxon>Phyllobacteriaceae</taxon>
        <taxon>Aquamicrobium</taxon>
    </lineage>
</organism>
<dbReference type="PANTHER" id="PTHR10937">
    <property type="entry name" value="GLUCOSAMINE--FRUCTOSE-6-PHOSPHATE AMINOTRANSFERASE, ISOMERIZING"/>
    <property type="match status" value="1"/>
</dbReference>
<dbReference type="EC" id="3.5.-.-" evidence="4"/>
<dbReference type="InterPro" id="IPR001347">
    <property type="entry name" value="SIS_dom"/>
</dbReference>
<dbReference type="PANTHER" id="PTHR10937:SF8">
    <property type="entry name" value="AMINOTRANSFERASE-RELATED"/>
    <property type="match status" value="1"/>
</dbReference>
<keyword evidence="4" id="KW-0378">Hydrolase</keyword>
<keyword evidence="2" id="KW-0677">Repeat</keyword>
<dbReference type="CDD" id="cd05008">
    <property type="entry name" value="SIS_GlmS_GlmD_1"/>
    <property type="match status" value="1"/>
</dbReference>
<proteinExistence type="predicted"/>
<dbReference type="Pfam" id="PF01380">
    <property type="entry name" value="SIS"/>
    <property type="match status" value="2"/>
</dbReference>
<dbReference type="GO" id="GO:0016787">
    <property type="term" value="F:hydrolase activity"/>
    <property type="evidence" value="ECO:0007669"/>
    <property type="project" value="UniProtKB-KW"/>
</dbReference>
<feature type="domain" description="SIS" evidence="3">
    <location>
        <begin position="26"/>
        <end position="178"/>
    </location>
</feature>
<feature type="domain" description="SIS" evidence="3">
    <location>
        <begin position="190"/>
        <end position="321"/>
    </location>
</feature>
<keyword evidence="5" id="KW-1185">Reference proteome</keyword>
<accession>A0ABV7KJV8</accession>
<dbReference type="InterPro" id="IPR035490">
    <property type="entry name" value="GlmS/FrlB_SIS"/>
</dbReference>
<reference evidence="5" key="1">
    <citation type="journal article" date="2019" name="Int. J. Syst. Evol. Microbiol.">
        <title>The Global Catalogue of Microorganisms (GCM) 10K type strain sequencing project: providing services to taxonomists for standard genome sequencing and annotation.</title>
        <authorList>
            <consortium name="The Broad Institute Genomics Platform"/>
            <consortium name="The Broad Institute Genome Sequencing Center for Infectious Disease"/>
            <person name="Wu L."/>
            <person name="Ma J."/>
        </authorList>
    </citation>
    <scope>NUCLEOTIDE SEQUENCE [LARGE SCALE GENOMIC DNA]</scope>
    <source>
        <strain evidence="5">KCTC 52165</strain>
    </source>
</reference>
<dbReference type="InterPro" id="IPR035466">
    <property type="entry name" value="GlmS/AgaS_SIS"/>
</dbReference>
<dbReference type="PROSITE" id="PS51464">
    <property type="entry name" value="SIS"/>
    <property type="match status" value="2"/>
</dbReference>
<dbReference type="InterPro" id="IPR046348">
    <property type="entry name" value="SIS_dom_sf"/>
</dbReference>
<evidence type="ECO:0000256" key="1">
    <source>
        <dbReference type="ARBA" id="ARBA00022576"/>
    </source>
</evidence>
<evidence type="ECO:0000256" key="2">
    <source>
        <dbReference type="ARBA" id="ARBA00022737"/>
    </source>
</evidence>
<keyword evidence="1" id="KW-0032">Aminotransferase</keyword>
<comment type="caution">
    <text evidence="4">The sequence shown here is derived from an EMBL/GenBank/DDBJ whole genome shotgun (WGS) entry which is preliminary data.</text>
</comment>
<evidence type="ECO:0000313" key="5">
    <source>
        <dbReference type="Proteomes" id="UP001595583"/>
    </source>
</evidence>
<dbReference type="CDD" id="cd05009">
    <property type="entry name" value="SIS_GlmS_GlmD_2"/>
    <property type="match status" value="1"/>
</dbReference>
<keyword evidence="1" id="KW-0808">Transferase</keyword>
<dbReference type="Proteomes" id="UP001595583">
    <property type="component" value="Unassembled WGS sequence"/>
</dbReference>
<dbReference type="Gene3D" id="3.40.50.10490">
    <property type="entry name" value="Glucose-6-phosphate isomerase like protein, domain 1"/>
    <property type="match status" value="2"/>
</dbReference>
<dbReference type="RefSeq" id="WP_378225799.1">
    <property type="nucleotide sequence ID" value="NZ_JBHRTK010000036.1"/>
</dbReference>
<evidence type="ECO:0000313" key="4">
    <source>
        <dbReference type="EMBL" id="MFC3209423.1"/>
    </source>
</evidence>